<name>A0AAJ4XCG8_9SPHI</name>
<protein>
    <submittedName>
        <fullName evidence="1">Uncharacterized protein</fullName>
    </submittedName>
</protein>
<sequence>MFYKNNTDLFQYLDTGILKPLQNSDEIFPAVFLRGVNNRQILVIHSEELRKNYKQIHPMEYLVGIFKSNWFLWHINGYNNIPKIKIDEVIIDKLDNEDGNFAYTVKFHLNKDELMLNRLNEIGIISIPIIKSFDSGLNFLTCVFFQNGLRLNSFYFNDIPNLKIHRDQFLNYYLYNEYIHKSIYGDSDD</sequence>
<reference evidence="1 2" key="1">
    <citation type="submission" date="2017-06" db="EMBL/GenBank/DDBJ databases">
        <authorList>
            <consortium name="Pathogen Informatics"/>
        </authorList>
    </citation>
    <scope>NUCLEOTIDE SEQUENCE [LARGE SCALE GENOMIC DNA]</scope>
    <source>
        <strain evidence="1 2">NCTC12149</strain>
    </source>
</reference>
<accession>A0AAJ4XCG8</accession>
<evidence type="ECO:0000313" key="1">
    <source>
        <dbReference type="EMBL" id="SNV52057.1"/>
    </source>
</evidence>
<proteinExistence type="predicted"/>
<dbReference type="RefSeq" id="WP_093097493.1">
    <property type="nucleotide sequence ID" value="NZ_FNGK01000001.1"/>
</dbReference>
<dbReference type="EMBL" id="LT906468">
    <property type="protein sequence ID" value="SNV52057.1"/>
    <property type="molecule type" value="Genomic_DNA"/>
</dbReference>
<dbReference type="AlphaFoldDB" id="A0AAJ4XCG8"/>
<dbReference type="KEGG" id="smiz:4412673_02602"/>
<evidence type="ECO:0000313" key="2">
    <source>
        <dbReference type="Proteomes" id="UP000215355"/>
    </source>
</evidence>
<gene>
    <name evidence="1" type="ORF">SAMEA4412673_02602</name>
</gene>
<dbReference type="Proteomes" id="UP000215355">
    <property type="component" value="Chromosome 1"/>
</dbReference>
<organism evidence="1 2">
    <name type="scientific">Sphingobacterium mizutaii</name>
    <dbReference type="NCBI Taxonomy" id="1010"/>
    <lineage>
        <taxon>Bacteria</taxon>
        <taxon>Pseudomonadati</taxon>
        <taxon>Bacteroidota</taxon>
        <taxon>Sphingobacteriia</taxon>
        <taxon>Sphingobacteriales</taxon>
        <taxon>Sphingobacteriaceae</taxon>
        <taxon>Sphingobacterium</taxon>
    </lineage>
</organism>